<dbReference type="AlphaFoldDB" id="A0A085Z8G9"/>
<comment type="caution">
    <text evidence="1">The sequence shown here is derived from an EMBL/GenBank/DDBJ whole genome shotgun (WGS) entry which is preliminary data.</text>
</comment>
<dbReference type="EMBL" id="JPRP01000001">
    <property type="protein sequence ID" value="KFF00733.1"/>
    <property type="molecule type" value="Genomic_DNA"/>
</dbReference>
<proteinExistence type="predicted"/>
<evidence type="ECO:0008006" key="3">
    <source>
        <dbReference type="Google" id="ProtNLM"/>
    </source>
</evidence>
<reference evidence="1 2" key="1">
    <citation type="submission" date="2014-07" db="EMBL/GenBank/DDBJ databases">
        <title>Genome of Chryseobacterium formosense LMG 24722.</title>
        <authorList>
            <person name="Pipes S.E."/>
            <person name="Stropko S.J."/>
            <person name="Newman J.D."/>
        </authorList>
    </citation>
    <scope>NUCLEOTIDE SEQUENCE [LARGE SCALE GENOMIC DNA]</scope>
    <source>
        <strain evidence="1 2">LMG 24722</strain>
    </source>
</reference>
<protein>
    <recommendedName>
        <fullName evidence="3">ATP-binding protein</fullName>
    </recommendedName>
</protein>
<sequence length="673" mass="79720">MKKNKTQITSKSIIQSGLPNDFKKSISEYIWNGFDAGATEIKIDFSCSEVDTMHDFSIRDNGHGISFNTIGETFGYFLDSNKTRSYDHNRFVKGRKGKGRFSFQQFCAKAQWDTTFFDSKSEKLLDYTIEITSGNLDDYKTSDQKISSATNSGTVVRFDAFTTLTGDLLESEEFIKFLEIEFGWFLYLNKNKTYQITVNDEIINYNNIIENNIEKQFIIDDEVFDISFILWNSKINEKYYYYFLDRSLFEKGREHTKFNNKTEDFCHSVFVVSKYFEQYSKTENEGISLGFEKNQSDPTHKRLMQLLNKMVSDEEKNFIRNKKAEKLIDDYKNKNIFPSFKNNEYDRLREKDLETVVKELYCVNPKIFQNLNIPQSKTLVGFLNLLLDSEQRENILSILENIVELTDDERTELSKVLSKTKLSNITALVKLLEGRKNTISVIQRLVFDLAKFTNERDHIQVLVENNYWLFGEQYHLISADENFEKTLNNYMFFLEEEERLKLEKGEGSSPKREERKKAIIESKEKLKRPDIFICRKNASQEFLDDEENIIVELKRPSVVVGKVQYDQIENYIRFIIKEPKFNSDMRKWKLILIGKEVDEYIKDQYESHKSKGKRFLVQAVRNYEIYAYTWDDIVRTFDHRHRFLLDKIGYKDNFEQEFESIKNNPDELLKKVI</sequence>
<dbReference type="SUPFAM" id="SSF55874">
    <property type="entry name" value="ATPase domain of HSP90 chaperone/DNA topoisomerase II/histidine kinase"/>
    <property type="match status" value="1"/>
</dbReference>
<dbReference type="Gene3D" id="3.30.565.10">
    <property type="entry name" value="Histidine kinase-like ATPase, C-terminal domain"/>
    <property type="match status" value="1"/>
</dbReference>
<accession>A0A085Z8G9</accession>
<dbReference type="OrthoDB" id="8765545at2"/>
<gene>
    <name evidence="1" type="ORF">IX39_08940</name>
</gene>
<dbReference type="eggNOG" id="COG0323">
    <property type="taxonomic scope" value="Bacteria"/>
</dbReference>
<dbReference type="InterPro" id="IPR036890">
    <property type="entry name" value="HATPase_C_sf"/>
</dbReference>
<evidence type="ECO:0000313" key="2">
    <source>
        <dbReference type="Proteomes" id="UP000028713"/>
    </source>
</evidence>
<keyword evidence="2" id="KW-1185">Reference proteome</keyword>
<dbReference type="Proteomes" id="UP000028713">
    <property type="component" value="Unassembled WGS sequence"/>
</dbReference>
<evidence type="ECO:0000313" key="1">
    <source>
        <dbReference type="EMBL" id="KFF00733.1"/>
    </source>
</evidence>
<dbReference type="Pfam" id="PF13589">
    <property type="entry name" value="HATPase_c_3"/>
    <property type="match status" value="1"/>
</dbReference>
<dbReference type="STRING" id="236814.IX39_08940"/>
<dbReference type="RefSeq" id="WP_034675326.1">
    <property type="nucleotide sequence ID" value="NZ_FPAP01000001.1"/>
</dbReference>
<name>A0A085Z8G9_9FLAO</name>
<organism evidence="1 2">
    <name type="scientific">Chryseobacterium formosense</name>
    <dbReference type="NCBI Taxonomy" id="236814"/>
    <lineage>
        <taxon>Bacteria</taxon>
        <taxon>Pseudomonadati</taxon>
        <taxon>Bacteroidota</taxon>
        <taxon>Flavobacteriia</taxon>
        <taxon>Flavobacteriales</taxon>
        <taxon>Weeksellaceae</taxon>
        <taxon>Chryseobacterium group</taxon>
        <taxon>Chryseobacterium</taxon>
    </lineage>
</organism>